<reference evidence="8" key="1">
    <citation type="submission" date="2023-08" db="EMBL/GenBank/DDBJ databases">
        <title>Rhodospirillaceae gen. nov., a novel taxon isolated from the Yangtze River Yuezi River estuary sludge.</title>
        <authorList>
            <person name="Ruan L."/>
        </authorList>
    </citation>
    <scope>NUCLEOTIDE SEQUENCE [LARGE SCALE GENOMIC DNA]</scope>
    <source>
        <strain evidence="8">R-7</strain>
    </source>
</reference>
<dbReference type="NCBIfam" id="TIGR02937">
    <property type="entry name" value="sigma70-ECF"/>
    <property type="match status" value="1"/>
</dbReference>
<dbReference type="Pfam" id="PF08281">
    <property type="entry name" value="Sigma70_r4_2"/>
    <property type="match status" value="1"/>
</dbReference>
<dbReference type="PANTHER" id="PTHR43133:SF25">
    <property type="entry name" value="RNA POLYMERASE SIGMA FACTOR RFAY-RELATED"/>
    <property type="match status" value="1"/>
</dbReference>
<organism evidence="7 8">
    <name type="scientific">Dongia sedimenti</name>
    <dbReference type="NCBI Taxonomy" id="3064282"/>
    <lineage>
        <taxon>Bacteria</taxon>
        <taxon>Pseudomonadati</taxon>
        <taxon>Pseudomonadota</taxon>
        <taxon>Alphaproteobacteria</taxon>
        <taxon>Rhodospirillales</taxon>
        <taxon>Dongiaceae</taxon>
        <taxon>Dongia</taxon>
    </lineage>
</organism>
<gene>
    <name evidence="7" type="ORF">Q8A70_19755</name>
</gene>
<protein>
    <submittedName>
        <fullName evidence="7">Sigma-70 family RNA polymerase sigma factor</fullName>
    </submittedName>
</protein>
<keyword evidence="2" id="KW-0805">Transcription regulation</keyword>
<evidence type="ECO:0000256" key="4">
    <source>
        <dbReference type="ARBA" id="ARBA00023163"/>
    </source>
</evidence>
<evidence type="ECO:0000256" key="1">
    <source>
        <dbReference type="ARBA" id="ARBA00010641"/>
    </source>
</evidence>
<name>A0ABU0YQF6_9PROT</name>
<dbReference type="InterPro" id="IPR013325">
    <property type="entry name" value="RNA_pol_sigma_r2"/>
</dbReference>
<evidence type="ECO:0000259" key="6">
    <source>
        <dbReference type="Pfam" id="PF08281"/>
    </source>
</evidence>
<sequence>MLTHAAAPTETAFVYNDLTVQALTERDVAERHAAVCAGAVMYLRDLRAFANGLAANRHQADDLVQSAILRALDASHQFIPGTNFKAWSFTILRNVFYNQWRSPASRQVALDDCVGYAPKTEPSQDKTLEFCDLRRAFAQLGPDQREALLLVGVSGLDYEAAAEVCGVAKGTMKSRVSRARATLRILMDGGALKLSRHQVSPLSTDLVSALRT</sequence>
<dbReference type="EMBL" id="JAUYVI010000006">
    <property type="protein sequence ID" value="MDQ7249934.1"/>
    <property type="molecule type" value="Genomic_DNA"/>
</dbReference>
<dbReference type="CDD" id="cd06171">
    <property type="entry name" value="Sigma70_r4"/>
    <property type="match status" value="1"/>
</dbReference>
<dbReference type="Gene3D" id="1.10.1740.10">
    <property type="match status" value="1"/>
</dbReference>
<dbReference type="InterPro" id="IPR039425">
    <property type="entry name" value="RNA_pol_sigma-70-like"/>
</dbReference>
<keyword evidence="3" id="KW-0731">Sigma factor</keyword>
<comment type="similarity">
    <text evidence="1">Belongs to the sigma-70 factor family. ECF subfamily.</text>
</comment>
<keyword evidence="8" id="KW-1185">Reference proteome</keyword>
<comment type="caution">
    <text evidence="7">The sequence shown here is derived from an EMBL/GenBank/DDBJ whole genome shotgun (WGS) entry which is preliminary data.</text>
</comment>
<dbReference type="PANTHER" id="PTHR43133">
    <property type="entry name" value="RNA POLYMERASE ECF-TYPE SIGMA FACTO"/>
    <property type="match status" value="1"/>
</dbReference>
<dbReference type="InterPro" id="IPR013249">
    <property type="entry name" value="RNA_pol_sigma70_r4_t2"/>
</dbReference>
<evidence type="ECO:0000313" key="8">
    <source>
        <dbReference type="Proteomes" id="UP001230156"/>
    </source>
</evidence>
<dbReference type="Pfam" id="PF04542">
    <property type="entry name" value="Sigma70_r2"/>
    <property type="match status" value="1"/>
</dbReference>
<dbReference type="Proteomes" id="UP001230156">
    <property type="component" value="Unassembled WGS sequence"/>
</dbReference>
<evidence type="ECO:0000256" key="3">
    <source>
        <dbReference type="ARBA" id="ARBA00023082"/>
    </source>
</evidence>
<feature type="domain" description="RNA polymerase sigma-70 region 2" evidence="5">
    <location>
        <begin position="41"/>
        <end position="102"/>
    </location>
</feature>
<proteinExistence type="inferred from homology"/>
<dbReference type="SUPFAM" id="SSF88946">
    <property type="entry name" value="Sigma2 domain of RNA polymerase sigma factors"/>
    <property type="match status" value="1"/>
</dbReference>
<dbReference type="InterPro" id="IPR013324">
    <property type="entry name" value="RNA_pol_sigma_r3/r4-like"/>
</dbReference>
<dbReference type="InterPro" id="IPR036388">
    <property type="entry name" value="WH-like_DNA-bd_sf"/>
</dbReference>
<accession>A0ABU0YQF6</accession>
<dbReference type="RefSeq" id="WP_379958523.1">
    <property type="nucleotide sequence ID" value="NZ_JAUYVI010000006.1"/>
</dbReference>
<dbReference type="InterPro" id="IPR007627">
    <property type="entry name" value="RNA_pol_sigma70_r2"/>
</dbReference>
<dbReference type="SUPFAM" id="SSF88659">
    <property type="entry name" value="Sigma3 and sigma4 domains of RNA polymerase sigma factors"/>
    <property type="match status" value="1"/>
</dbReference>
<evidence type="ECO:0000313" key="7">
    <source>
        <dbReference type="EMBL" id="MDQ7249934.1"/>
    </source>
</evidence>
<dbReference type="InterPro" id="IPR014284">
    <property type="entry name" value="RNA_pol_sigma-70_dom"/>
</dbReference>
<feature type="domain" description="RNA polymerase sigma factor 70 region 4 type 2" evidence="6">
    <location>
        <begin position="133"/>
        <end position="183"/>
    </location>
</feature>
<evidence type="ECO:0000256" key="2">
    <source>
        <dbReference type="ARBA" id="ARBA00023015"/>
    </source>
</evidence>
<evidence type="ECO:0000259" key="5">
    <source>
        <dbReference type="Pfam" id="PF04542"/>
    </source>
</evidence>
<dbReference type="Gene3D" id="1.10.10.10">
    <property type="entry name" value="Winged helix-like DNA-binding domain superfamily/Winged helix DNA-binding domain"/>
    <property type="match status" value="1"/>
</dbReference>
<keyword evidence="4" id="KW-0804">Transcription</keyword>